<comment type="caution">
    <text evidence="5">The sequence shown here is derived from an EMBL/GenBank/DDBJ whole genome shotgun (WGS) entry which is preliminary data.</text>
</comment>
<feature type="region of interest" description="Disordered" evidence="4">
    <location>
        <begin position="672"/>
        <end position="697"/>
    </location>
</feature>
<evidence type="ECO:0000313" key="6">
    <source>
        <dbReference type="Proteomes" id="UP000019678"/>
    </source>
</evidence>
<accession>A0A017TJM4</accession>
<dbReference type="SMART" id="SM00028">
    <property type="entry name" value="TPR"/>
    <property type="match status" value="6"/>
</dbReference>
<keyword evidence="2 3" id="KW-0802">TPR repeat</keyword>
<dbReference type="Pfam" id="PF13432">
    <property type="entry name" value="TPR_16"/>
    <property type="match status" value="2"/>
</dbReference>
<feature type="region of interest" description="Disordered" evidence="4">
    <location>
        <begin position="529"/>
        <end position="565"/>
    </location>
</feature>
<dbReference type="STRING" id="1192034.CAP_2712"/>
<evidence type="ECO:0000256" key="4">
    <source>
        <dbReference type="SAM" id="MobiDB-lite"/>
    </source>
</evidence>
<dbReference type="AlphaFoldDB" id="A0A017TJM4"/>
<name>A0A017TJM4_9BACT</name>
<keyword evidence="1" id="KW-0677">Repeat</keyword>
<dbReference type="SUPFAM" id="SSF48452">
    <property type="entry name" value="TPR-like"/>
    <property type="match status" value="2"/>
</dbReference>
<dbReference type="InterPro" id="IPR011990">
    <property type="entry name" value="TPR-like_helical_dom_sf"/>
</dbReference>
<dbReference type="InterPro" id="IPR019734">
    <property type="entry name" value="TPR_rpt"/>
</dbReference>
<protein>
    <submittedName>
        <fullName evidence="5">TPR repeat protein</fullName>
    </submittedName>
</protein>
<dbReference type="Proteomes" id="UP000019678">
    <property type="component" value="Unassembled WGS sequence"/>
</dbReference>
<evidence type="ECO:0000313" key="5">
    <source>
        <dbReference type="EMBL" id="EYF08851.1"/>
    </source>
</evidence>
<feature type="repeat" description="TPR" evidence="3">
    <location>
        <begin position="121"/>
        <end position="154"/>
    </location>
</feature>
<dbReference type="eggNOG" id="COG3170">
    <property type="taxonomic scope" value="Bacteria"/>
</dbReference>
<reference evidence="5 6" key="1">
    <citation type="submission" date="2013-05" db="EMBL/GenBank/DDBJ databases">
        <title>Genome assembly of Chondromyces apiculatus DSM 436.</title>
        <authorList>
            <person name="Sharma G."/>
            <person name="Khatri I."/>
            <person name="Kaur C."/>
            <person name="Mayilraj S."/>
            <person name="Subramanian S."/>
        </authorList>
    </citation>
    <scope>NUCLEOTIDE SEQUENCE [LARGE SCALE GENOMIC DNA]</scope>
    <source>
        <strain evidence="5 6">DSM 436</strain>
    </source>
</reference>
<dbReference type="PROSITE" id="PS50005">
    <property type="entry name" value="TPR"/>
    <property type="match status" value="1"/>
</dbReference>
<dbReference type="PANTHER" id="PTHR45586:SF14">
    <property type="entry name" value="TETRATRICOPEPTIDE TPR_2 REPEAT PROTEIN"/>
    <property type="match status" value="1"/>
</dbReference>
<dbReference type="EMBL" id="ASRX01000002">
    <property type="protein sequence ID" value="EYF08851.1"/>
    <property type="molecule type" value="Genomic_DNA"/>
</dbReference>
<dbReference type="PANTHER" id="PTHR45586">
    <property type="entry name" value="TPR REPEAT-CONTAINING PROTEIN PA4667"/>
    <property type="match status" value="1"/>
</dbReference>
<keyword evidence="6" id="KW-1185">Reference proteome</keyword>
<dbReference type="OrthoDB" id="5482461at2"/>
<proteinExistence type="predicted"/>
<organism evidence="5 6">
    <name type="scientific">Chondromyces apiculatus DSM 436</name>
    <dbReference type="NCBI Taxonomy" id="1192034"/>
    <lineage>
        <taxon>Bacteria</taxon>
        <taxon>Pseudomonadati</taxon>
        <taxon>Myxococcota</taxon>
        <taxon>Polyangia</taxon>
        <taxon>Polyangiales</taxon>
        <taxon>Polyangiaceae</taxon>
        <taxon>Chondromyces</taxon>
    </lineage>
</organism>
<evidence type="ECO:0000256" key="3">
    <source>
        <dbReference type="PROSITE-ProRule" id="PRU00339"/>
    </source>
</evidence>
<dbReference type="RefSeq" id="WP_052373933.1">
    <property type="nucleotide sequence ID" value="NZ_ASRX01000002.1"/>
</dbReference>
<evidence type="ECO:0000256" key="2">
    <source>
        <dbReference type="ARBA" id="ARBA00022803"/>
    </source>
</evidence>
<evidence type="ECO:0000256" key="1">
    <source>
        <dbReference type="ARBA" id="ARBA00022737"/>
    </source>
</evidence>
<sequence>MAVDRDKVLQAAQKLVERKRFDKAILEYQKLVADDPKDVRTLLKIGDLYLKTDEYVDAITTYERVGEFYSGQGFALKAIAVYKQIREIINKYVPHLSDRFGHIVPRLAELYVQLGLTSDALATYDEVATRLQKAGRERDAIDVFRKIVELDPSNPLPYLRLAEALVRIKDFDTAIQRFGTAAEILLKHGRRDDALKVLERLLQQRPDARFARLAAEIYLDRGDPNDGMVALQRLQTAFKENPKDLQTLTLLARAFDLLNQPAKAIEVQKAAARTAKEAGRSDQFAAIVTSLRTRAPNDEEVRQLAAHLQPAQPASTQDPRASIDVEVEDSVAEEIDLDPDEEPEEVRAPVAPVAHAYQRPAPPAFNTQDPAAMAHQIIGQADGLLRARQINRAIGLLRTGVQRLPSDRSLRERLHTALYEDAQDQDGAIQEMLAFAEMLLGENDVDAAVQKLNEVLLLDGECAPAIEMLAALGYTEAVEAQHIYPDAYQQSVAPEAAYSPEGLPSYDPEAVDPAQAISQDYRRSVMPSILDDLDDPFKGEPLPSFPLDPPASQQHGAPLPHFPLEPEQAHFDQPIYASVAPGMPSQPPFASYRPPPSQGVGGMGGMGSQSAPPPTSGGSRAEALDEDALEEAEFFAQHQMYGEARTILHEQLARLPNHPLLLERLSELDGLEHQANPPADNQSGTRPRPAEGQEAEQGDWIDIIGNLDNLDSVIEEPPPAAASDQVSAEEIFNQFKDQLKEHVKENDSATHYDLGVAYKEMGLLPDAIKEFALAARDPARECVCQSMIGVIHLETNNIDGAIDAFILGLRAPQKTLDQELALNYEIACAYEMRSDRDQALYYFHRVSRLNASYNDPRGAVADRIRRLEAPKPVARAAVGADPLGDDFDAAFDDLLSRAKLP</sequence>
<dbReference type="InterPro" id="IPR051012">
    <property type="entry name" value="CellSynth/LPSAsmb/PSIAsmb"/>
</dbReference>
<gene>
    <name evidence="5" type="ORF">CAP_2712</name>
</gene>
<feature type="region of interest" description="Disordered" evidence="4">
    <location>
        <begin position="577"/>
        <end position="623"/>
    </location>
</feature>
<dbReference type="Gene3D" id="1.25.40.10">
    <property type="entry name" value="Tetratricopeptide repeat domain"/>
    <property type="match status" value="4"/>
</dbReference>
<dbReference type="eggNOG" id="COG0457">
    <property type="taxonomic scope" value="Bacteria"/>
</dbReference>